<accession>A0ABS6G6E5</accession>
<keyword evidence="2" id="KW-1185">Reference proteome</keyword>
<reference evidence="1 2" key="1">
    <citation type="submission" date="2021-06" db="EMBL/GenBank/DDBJ databases">
        <authorList>
            <person name="Sun Q."/>
            <person name="Li D."/>
        </authorList>
    </citation>
    <scope>NUCLEOTIDE SEQUENCE [LARGE SCALE GENOMIC DNA]</scope>
    <source>
        <strain evidence="1 2">MSJ-5</strain>
    </source>
</reference>
<protein>
    <recommendedName>
        <fullName evidence="3">Hydroxymyristoyl-ACP dehydratase</fullName>
    </recommendedName>
</protein>
<evidence type="ECO:0000313" key="1">
    <source>
        <dbReference type="EMBL" id="MBU5678036.1"/>
    </source>
</evidence>
<evidence type="ECO:0008006" key="3">
    <source>
        <dbReference type="Google" id="ProtNLM"/>
    </source>
</evidence>
<dbReference type="Proteomes" id="UP000779508">
    <property type="component" value="Unassembled WGS sequence"/>
</dbReference>
<dbReference type="EMBL" id="JAHLQK010000007">
    <property type="protein sequence ID" value="MBU5678036.1"/>
    <property type="molecule type" value="Genomic_DNA"/>
</dbReference>
<comment type="caution">
    <text evidence="1">The sequence shown here is derived from an EMBL/GenBank/DDBJ whole genome shotgun (WGS) entry which is preliminary data.</text>
</comment>
<evidence type="ECO:0000313" key="2">
    <source>
        <dbReference type="Proteomes" id="UP000779508"/>
    </source>
</evidence>
<organism evidence="1 2">
    <name type="scientific">Alkaliphilus flagellatus</name>
    <dbReference type="NCBI Taxonomy" id="2841507"/>
    <lineage>
        <taxon>Bacteria</taxon>
        <taxon>Bacillati</taxon>
        <taxon>Bacillota</taxon>
        <taxon>Clostridia</taxon>
        <taxon>Peptostreptococcales</taxon>
        <taxon>Natronincolaceae</taxon>
        <taxon>Alkaliphilus</taxon>
    </lineage>
</organism>
<gene>
    <name evidence="1" type="ORF">KQI88_16575</name>
</gene>
<name>A0ABS6G6E5_9FIRM</name>
<proteinExistence type="predicted"/>
<dbReference type="RefSeq" id="WP_216419290.1">
    <property type="nucleotide sequence ID" value="NZ_JAHLQK010000007.1"/>
</dbReference>
<sequence>MTMIQCVSPCVYEKEGECTLTHVTSVSNTQEQGCAYFKNKKEGGIKKSNISYY</sequence>